<keyword evidence="2" id="KW-1185">Reference proteome</keyword>
<accession>A0ABD0JBY5</accession>
<dbReference type="AlphaFoldDB" id="A0ABD0JBY5"/>
<comment type="caution">
    <text evidence="1">The sequence shown here is derived from an EMBL/GenBank/DDBJ whole genome shotgun (WGS) entry which is preliminary data.</text>
</comment>
<dbReference type="EMBL" id="JACVVK020000513">
    <property type="protein sequence ID" value="KAK7469553.1"/>
    <property type="molecule type" value="Genomic_DNA"/>
</dbReference>
<dbReference type="Proteomes" id="UP001519460">
    <property type="component" value="Unassembled WGS sequence"/>
</dbReference>
<evidence type="ECO:0000313" key="1">
    <source>
        <dbReference type="EMBL" id="KAK7469553.1"/>
    </source>
</evidence>
<feature type="non-terminal residue" evidence="1">
    <location>
        <position position="109"/>
    </location>
</feature>
<reference evidence="1 2" key="1">
    <citation type="journal article" date="2023" name="Sci. Data">
        <title>Genome assembly of the Korean intertidal mud-creeper Batillaria attramentaria.</title>
        <authorList>
            <person name="Patra A.K."/>
            <person name="Ho P.T."/>
            <person name="Jun S."/>
            <person name="Lee S.J."/>
            <person name="Kim Y."/>
            <person name="Won Y.J."/>
        </authorList>
    </citation>
    <scope>NUCLEOTIDE SEQUENCE [LARGE SCALE GENOMIC DNA]</scope>
    <source>
        <strain evidence="1">Wonlab-2016</strain>
    </source>
</reference>
<name>A0ABD0JBY5_9CAEN</name>
<organism evidence="1 2">
    <name type="scientific">Batillaria attramentaria</name>
    <dbReference type="NCBI Taxonomy" id="370345"/>
    <lineage>
        <taxon>Eukaryota</taxon>
        <taxon>Metazoa</taxon>
        <taxon>Spiralia</taxon>
        <taxon>Lophotrochozoa</taxon>
        <taxon>Mollusca</taxon>
        <taxon>Gastropoda</taxon>
        <taxon>Caenogastropoda</taxon>
        <taxon>Sorbeoconcha</taxon>
        <taxon>Cerithioidea</taxon>
        <taxon>Batillariidae</taxon>
        <taxon>Batillaria</taxon>
    </lineage>
</organism>
<feature type="non-terminal residue" evidence="1">
    <location>
        <position position="1"/>
    </location>
</feature>
<gene>
    <name evidence="1" type="ORF">BaRGS_00036459</name>
</gene>
<protein>
    <submittedName>
        <fullName evidence="1">Uncharacterized protein</fullName>
    </submittedName>
</protein>
<evidence type="ECO:0000313" key="2">
    <source>
        <dbReference type="Proteomes" id="UP001519460"/>
    </source>
</evidence>
<proteinExistence type="predicted"/>
<sequence length="109" mass="12193">VTGKRRHLFLVEDNGALRDVDMPEDADVTVYPVEHATDYAGLFGVKLGKRLLSPLPDGNLTFVERTWSAEGLSSSQYRAVMKQHLLDVQMTVPAFHPHVYVALGYLPQK</sequence>